<gene>
    <name evidence="1" type="ORF">O181_000494</name>
</gene>
<sequence>MPVSVANPWATMASINTKMSKISTKQEKETDLKTQPPTSQMLNEFKPATLVIRTPPGFTDLNILPANTVTDTINEILKNMGASIDSKPLEIWGIKHLPSRDLKIYTST</sequence>
<organism evidence="1 2">
    <name type="scientific">Austropuccinia psidii MF-1</name>
    <dbReference type="NCBI Taxonomy" id="1389203"/>
    <lineage>
        <taxon>Eukaryota</taxon>
        <taxon>Fungi</taxon>
        <taxon>Dikarya</taxon>
        <taxon>Basidiomycota</taxon>
        <taxon>Pucciniomycotina</taxon>
        <taxon>Pucciniomycetes</taxon>
        <taxon>Pucciniales</taxon>
        <taxon>Sphaerophragmiaceae</taxon>
        <taxon>Austropuccinia</taxon>
    </lineage>
</organism>
<comment type="caution">
    <text evidence="1">The sequence shown here is derived from an EMBL/GenBank/DDBJ whole genome shotgun (WGS) entry which is preliminary data.</text>
</comment>
<evidence type="ECO:0000313" key="1">
    <source>
        <dbReference type="EMBL" id="MBW0460779.1"/>
    </source>
</evidence>
<protein>
    <submittedName>
        <fullName evidence="1">Uncharacterized protein</fullName>
    </submittedName>
</protein>
<keyword evidence="2" id="KW-1185">Reference proteome</keyword>
<proteinExistence type="predicted"/>
<dbReference type="AlphaFoldDB" id="A0A9Q3GAZ5"/>
<dbReference type="EMBL" id="AVOT02000057">
    <property type="protein sequence ID" value="MBW0460779.1"/>
    <property type="molecule type" value="Genomic_DNA"/>
</dbReference>
<name>A0A9Q3GAZ5_9BASI</name>
<dbReference type="OrthoDB" id="2506760at2759"/>
<accession>A0A9Q3GAZ5</accession>
<reference evidence="1" key="1">
    <citation type="submission" date="2021-03" db="EMBL/GenBank/DDBJ databases">
        <title>Draft genome sequence of rust myrtle Austropuccinia psidii MF-1, a brazilian biotype.</title>
        <authorList>
            <person name="Quecine M.C."/>
            <person name="Pachon D.M.R."/>
            <person name="Bonatelli M.L."/>
            <person name="Correr F.H."/>
            <person name="Franceschini L.M."/>
            <person name="Leite T.F."/>
            <person name="Margarido G.R.A."/>
            <person name="Almeida C.A."/>
            <person name="Ferrarezi J.A."/>
            <person name="Labate C.A."/>
        </authorList>
    </citation>
    <scope>NUCLEOTIDE SEQUENCE</scope>
    <source>
        <strain evidence="1">MF-1</strain>
    </source>
</reference>
<dbReference type="Proteomes" id="UP000765509">
    <property type="component" value="Unassembled WGS sequence"/>
</dbReference>
<evidence type="ECO:0000313" key="2">
    <source>
        <dbReference type="Proteomes" id="UP000765509"/>
    </source>
</evidence>